<dbReference type="EMBL" id="KZ857435">
    <property type="protein sequence ID" value="RDX45670.1"/>
    <property type="molecule type" value="Genomic_DNA"/>
</dbReference>
<dbReference type="AlphaFoldDB" id="A0A371CZE8"/>
<feature type="compositionally biased region" description="Basic and acidic residues" evidence="1">
    <location>
        <begin position="200"/>
        <end position="212"/>
    </location>
</feature>
<feature type="compositionally biased region" description="Basic residues" evidence="1">
    <location>
        <begin position="165"/>
        <end position="179"/>
    </location>
</feature>
<keyword evidence="3" id="KW-1185">Reference proteome</keyword>
<protein>
    <submittedName>
        <fullName evidence="2">Uncharacterized protein</fullName>
    </submittedName>
</protein>
<feature type="region of interest" description="Disordered" evidence="1">
    <location>
        <begin position="123"/>
        <end position="212"/>
    </location>
</feature>
<evidence type="ECO:0000313" key="3">
    <source>
        <dbReference type="Proteomes" id="UP000256964"/>
    </source>
</evidence>
<feature type="compositionally biased region" description="Low complexity" evidence="1">
    <location>
        <begin position="186"/>
        <end position="197"/>
    </location>
</feature>
<dbReference type="Proteomes" id="UP000256964">
    <property type="component" value="Unassembled WGS sequence"/>
</dbReference>
<sequence length="212" mass="23757">MPLSRTGTICELASNRHSTRGASQGRDKHPRRGTFSLERHYVPNRTATPVPDRVRSRLLKPHPALRGRIMSTSNRIHLRLLLCIHPSRIDTAVCRAQNHRIRPNRRQGIGSFPSLRSMASCSSSGPRCCDHSSAGPRHFRRRESSLSMSVSGCGSSSRPHSDHRSRPHASRPSRPHSRPHPGSGPGSRPSPYSSSGRKYSNHERRERLTPRQ</sequence>
<feature type="region of interest" description="Disordered" evidence="1">
    <location>
        <begin position="13"/>
        <end position="32"/>
    </location>
</feature>
<feature type="compositionally biased region" description="Low complexity" evidence="1">
    <location>
        <begin position="145"/>
        <end position="158"/>
    </location>
</feature>
<organism evidence="2 3">
    <name type="scientific">Lentinus brumalis</name>
    <dbReference type="NCBI Taxonomy" id="2498619"/>
    <lineage>
        <taxon>Eukaryota</taxon>
        <taxon>Fungi</taxon>
        <taxon>Dikarya</taxon>
        <taxon>Basidiomycota</taxon>
        <taxon>Agaricomycotina</taxon>
        <taxon>Agaricomycetes</taxon>
        <taxon>Polyporales</taxon>
        <taxon>Polyporaceae</taxon>
        <taxon>Lentinus</taxon>
    </lineage>
</organism>
<gene>
    <name evidence="2" type="ORF">OH76DRAFT_940743</name>
</gene>
<evidence type="ECO:0000313" key="2">
    <source>
        <dbReference type="EMBL" id="RDX45670.1"/>
    </source>
</evidence>
<proteinExistence type="predicted"/>
<accession>A0A371CZE8</accession>
<name>A0A371CZE8_9APHY</name>
<evidence type="ECO:0000256" key="1">
    <source>
        <dbReference type="SAM" id="MobiDB-lite"/>
    </source>
</evidence>
<reference evidence="2 3" key="1">
    <citation type="journal article" date="2018" name="Biotechnol. Biofuels">
        <title>Integrative visual omics of the white-rot fungus Polyporus brumalis exposes the biotechnological potential of its oxidative enzymes for delignifying raw plant biomass.</title>
        <authorList>
            <person name="Miyauchi S."/>
            <person name="Rancon A."/>
            <person name="Drula E."/>
            <person name="Hage H."/>
            <person name="Chaduli D."/>
            <person name="Favel A."/>
            <person name="Grisel S."/>
            <person name="Henrissat B."/>
            <person name="Herpoel-Gimbert I."/>
            <person name="Ruiz-Duenas F.J."/>
            <person name="Chevret D."/>
            <person name="Hainaut M."/>
            <person name="Lin J."/>
            <person name="Wang M."/>
            <person name="Pangilinan J."/>
            <person name="Lipzen A."/>
            <person name="Lesage-Meessen L."/>
            <person name="Navarro D."/>
            <person name="Riley R."/>
            <person name="Grigoriev I.V."/>
            <person name="Zhou S."/>
            <person name="Raouche S."/>
            <person name="Rosso M.N."/>
        </authorList>
    </citation>
    <scope>NUCLEOTIDE SEQUENCE [LARGE SCALE GENOMIC DNA]</scope>
    <source>
        <strain evidence="2 3">BRFM 1820</strain>
    </source>
</reference>